<proteinExistence type="predicted"/>
<accession>A0ABY2IEF2</accession>
<dbReference type="InterPro" id="IPR036162">
    <property type="entry name" value="Resolvase-like_N_sf"/>
</dbReference>
<dbReference type="PROSITE" id="PS51736">
    <property type="entry name" value="RECOMBINASES_3"/>
    <property type="match status" value="1"/>
</dbReference>
<dbReference type="Pfam" id="PF00239">
    <property type="entry name" value="Resolvase"/>
    <property type="match status" value="1"/>
</dbReference>
<dbReference type="EMBL" id="SOFG01000011">
    <property type="protein sequence ID" value="TFB86875.1"/>
    <property type="molecule type" value="Genomic_DNA"/>
</dbReference>
<name>A0ABY2IEF2_9MICO</name>
<sequence>MKEQLSFTGEDNAMANLLPNVRCAFAEFEHSLIRERQREGITPAKTRGASCTAQAGWLSGCDDSL</sequence>
<protein>
    <recommendedName>
        <fullName evidence="1">Resolvase/invertase-type recombinase catalytic domain-containing protein</fullName>
    </recommendedName>
</protein>
<organism evidence="2 3">
    <name type="scientific">Cryobacterium algoricola</name>
    <dbReference type="NCBI Taxonomy" id="1259183"/>
    <lineage>
        <taxon>Bacteria</taxon>
        <taxon>Bacillati</taxon>
        <taxon>Actinomycetota</taxon>
        <taxon>Actinomycetes</taxon>
        <taxon>Micrococcales</taxon>
        <taxon>Microbacteriaceae</taxon>
        <taxon>Cryobacterium</taxon>
    </lineage>
</organism>
<dbReference type="SUPFAM" id="SSF53041">
    <property type="entry name" value="Resolvase-like"/>
    <property type="match status" value="1"/>
</dbReference>
<evidence type="ECO:0000313" key="3">
    <source>
        <dbReference type="Proteomes" id="UP000297608"/>
    </source>
</evidence>
<feature type="domain" description="Resolvase/invertase-type recombinase catalytic" evidence="1">
    <location>
        <begin position="1"/>
        <end position="48"/>
    </location>
</feature>
<evidence type="ECO:0000313" key="2">
    <source>
        <dbReference type="EMBL" id="TFB86875.1"/>
    </source>
</evidence>
<gene>
    <name evidence="2" type="ORF">E3O44_06830</name>
</gene>
<evidence type="ECO:0000259" key="1">
    <source>
        <dbReference type="PROSITE" id="PS51736"/>
    </source>
</evidence>
<reference evidence="2 3" key="1">
    <citation type="submission" date="2019-03" db="EMBL/GenBank/DDBJ databases">
        <title>Genomics of glacier-inhabiting Cryobacterium strains.</title>
        <authorList>
            <person name="Liu Q."/>
            <person name="Xin Y.-H."/>
        </authorList>
    </citation>
    <scope>NUCLEOTIDE SEQUENCE [LARGE SCALE GENOMIC DNA]</scope>
    <source>
        <strain evidence="2 3">MDB2-B</strain>
    </source>
</reference>
<dbReference type="Proteomes" id="UP000297608">
    <property type="component" value="Unassembled WGS sequence"/>
</dbReference>
<keyword evidence="3" id="KW-1185">Reference proteome</keyword>
<comment type="caution">
    <text evidence="2">The sequence shown here is derived from an EMBL/GenBank/DDBJ whole genome shotgun (WGS) entry which is preliminary data.</text>
</comment>
<dbReference type="InterPro" id="IPR006119">
    <property type="entry name" value="Resolv_N"/>
</dbReference>